<dbReference type="CDD" id="cd00093">
    <property type="entry name" value="HTH_XRE"/>
    <property type="match status" value="1"/>
</dbReference>
<dbReference type="InterPro" id="IPR010982">
    <property type="entry name" value="Lambda_DNA-bd_dom_sf"/>
</dbReference>
<evidence type="ECO:0000259" key="1">
    <source>
        <dbReference type="PROSITE" id="PS50943"/>
    </source>
</evidence>
<dbReference type="Pfam" id="PF19054">
    <property type="entry name" value="DUF5753"/>
    <property type="match status" value="1"/>
</dbReference>
<dbReference type="EMBL" id="FNCC01000007">
    <property type="protein sequence ID" value="SDG36976.1"/>
    <property type="molecule type" value="Genomic_DNA"/>
</dbReference>
<dbReference type="SUPFAM" id="SSF47413">
    <property type="entry name" value="lambda repressor-like DNA-binding domains"/>
    <property type="match status" value="1"/>
</dbReference>
<dbReference type="SMART" id="SM00530">
    <property type="entry name" value="HTH_XRE"/>
    <property type="match status" value="1"/>
</dbReference>
<dbReference type="InterPro" id="IPR001387">
    <property type="entry name" value="Cro/C1-type_HTH"/>
</dbReference>
<proteinExistence type="predicted"/>
<dbReference type="Pfam" id="PF13560">
    <property type="entry name" value="HTH_31"/>
    <property type="match status" value="1"/>
</dbReference>
<dbReference type="STRING" id="200378.SAMN05216553_107384"/>
<dbReference type="InterPro" id="IPR043917">
    <property type="entry name" value="DUF5753"/>
</dbReference>
<reference evidence="3" key="1">
    <citation type="submission" date="2016-10" db="EMBL/GenBank/DDBJ databases">
        <authorList>
            <person name="Varghese N."/>
            <person name="Submissions S."/>
        </authorList>
    </citation>
    <scope>NUCLEOTIDE SEQUENCE [LARGE SCALE GENOMIC DNA]</scope>
    <source>
        <strain evidence="3">CGMCC 4.3506</strain>
    </source>
</reference>
<dbReference type="GO" id="GO:0003677">
    <property type="term" value="F:DNA binding"/>
    <property type="evidence" value="ECO:0007669"/>
    <property type="project" value="InterPro"/>
</dbReference>
<dbReference type="Proteomes" id="UP000199623">
    <property type="component" value="Unassembled WGS sequence"/>
</dbReference>
<dbReference type="Gene3D" id="1.10.260.40">
    <property type="entry name" value="lambda repressor-like DNA-binding domains"/>
    <property type="match status" value="1"/>
</dbReference>
<dbReference type="OrthoDB" id="3436020at2"/>
<organism evidence="2 3">
    <name type="scientific">Lentzea fradiae</name>
    <dbReference type="NCBI Taxonomy" id="200378"/>
    <lineage>
        <taxon>Bacteria</taxon>
        <taxon>Bacillati</taxon>
        <taxon>Actinomycetota</taxon>
        <taxon>Actinomycetes</taxon>
        <taxon>Pseudonocardiales</taxon>
        <taxon>Pseudonocardiaceae</taxon>
        <taxon>Lentzea</taxon>
    </lineage>
</organism>
<keyword evidence="3" id="KW-1185">Reference proteome</keyword>
<evidence type="ECO:0000313" key="2">
    <source>
        <dbReference type="EMBL" id="SDG36976.1"/>
    </source>
</evidence>
<name>A0A1G7TNS9_9PSEU</name>
<dbReference type="RefSeq" id="WP_090051099.1">
    <property type="nucleotide sequence ID" value="NZ_FNCC01000007.1"/>
</dbReference>
<feature type="domain" description="HTH cro/C1-type" evidence="1">
    <location>
        <begin position="17"/>
        <end position="71"/>
    </location>
</feature>
<protein>
    <submittedName>
        <fullName evidence="2">Helix-turn-helix domain-containing protein</fullName>
    </submittedName>
</protein>
<gene>
    <name evidence="2" type="ORF">SAMN05216553_107384</name>
</gene>
<dbReference type="PROSITE" id="PS50943">
    <property type="entry name" value="HTH_CROC1"/>
    <property type="match status" value="1"/>
</dbReference>
<evidence type="ECO:0000313" key="3">
    <source>
        <dbReference type="Proteomes" id="UP000199623"/>
    </source>
</evidence>
<accession>A0A1G7TNS9</accession>
<dbReference type="AlphaFoldDB" id="A0A1G7TNS9"/>
<sequence>MAKARQTLERRQLGLALRRLRDAVGVTQQAASEVIGLSRHRITELEEGTGTVSVENLGKLLDLYKVSGEERRTTLALGAEARRRRRDRKAYVDRLPNGFERFADLESSASTIDLYDSAYVPGLLQAPGYMAAVLDDSEGVLWTTSREERIEFRRDRQSAILGGVDQYALRVVLPEDSLRVGFGRPGVVREQLAHLLALMADRPRLAIRVLGRQVERNPLRGCNLTLFGFDGRAPVIGYSESLMLGIAYYDDEGVTATLTRAFECVWGLAMSEAASESFIRNLMEEL</sequence>